<feature type="transmembrane region" description="Helical" evidence="8">
    <location>
        <begin position="327"/>
        <end position="344"/>
    </location>
</feature>
<dbReference type="PANTHER" id="PTHR32063:SF21">
    <property type="entry name" value="MULTIDRUG RESISTANCE PROTEIN MDTB"/>
    <property type="match status" value="1"/>
</dbReference>
<dbReference type="GO" id="GO:0005886">
    <property type="term" value="C:plasma membrane"/>
    <property type="evidence" value="ECO:0007669"/>
    <property type="project" value="UniProtKB-SubCell"/>
</dbReference>
<gene>
    <name evidence="9" type="ORF">ELAC_1147</name>
</gene>
<dbReference type="Gene3D" id="3.30.70.1440">
    <property type="entry name" value="Multidrug efflux transporter AcrB pore domain"/>
    <property type="match status" value="1"/>
</dbReference>
<dbReference type="Gene3D" id="1.20.1640.10">
    <property type="entry name" value="Multidrug efflux transporter AcrB transmembrane domain"/>
    <property type="match status" value="2"/>
</dbReference>
<dbReference type="SUPFAM" id="SSF82714">
    <property type="entry name" value="Multidrug efflux transporter AcrB TolC docking domain, DN and DC subdomains"/>
    <property type="match status" value="2"/>
</dbReference>
<dbReference type="InterPro" id="IPR027463">
    <property type="entry name" value="AcrB_DN_DC_subdom"/>
</dbReference>
<feature type="transmembrane region" description="Helical" evidence="8">
    <location>
        <begin position="909"/>
        <end position="934"/>
    </location>
</feature>
<dbReference type="Pfam" id="PF00873">
    <property type="entry name" value="ACR_tran"/>
    <property type="match status" value="1"/>
</dbReference>
<keyword evidence="2" id="KW-0813">Transport</keyword>
<name>A0A0H5E5I2_9BACT</name>
<proteinExistence type="predicted"/>
<feature type="transmembrane region" description="Helical" evidence="8">
    <location>
        <begin position="422"/>
        <end position="448"/>
    </location>
</feature>
<dbReference type="FunFam" id="1.20.1640.10:FF:000001">
    <property type="entry name" value="Efflux pump membrane transporter"/>
    <property type="match status" value="1"/>
</dbReference>
<dbReference type="FunFam" id="3.30.70.1430:FF:000001">
    <property type="entry name" value="Efflux pump membrane transporter"/>
    <property type="match status" value="1"/>
</dbReference>
<keyword evidence="5 8" id="KW-0812">Transmembrane</keyword>
<dbReference type="PRINTS" id="PR00702">
    <property type="entry name" value="ACRIFLAVINRP"/>
</dbReference>
<feature type="transmembrane region" description="Helical" evidence="8">
    <location>
        <begin position="988"/>
        <end position="1012"/>
    </location>
</feature>
<feature type="transmembrane region" description="Helical" evidence="8">
    <location>
        <begin position="955"/>
        <end position="976"/>
    </location>
</feature>
<sequence>MTTLVMLAILLVGILSYRLLPISNLPDVNFPTISVTTRLPGASPETMANTVATPLEKQFMTIPGVLDVTSTNTLGNSNITIQFDVSKDIDLAAIDVQSAITQAKPKLPPNLPQDPVFKKANPSDTPIIYIALTSSTVAQGELYNLANTIIGQRISTVEGVAQVTVYGSPSAVRVQVDPKIISMLGLTLQDVSKALQAANQNQPTGQLDGLELSSIIQTNGQLTRASEYENVIVSFNDEGPVRVRDIGRAQDSRQNDRESEYFVDGETKEAAVVLAVLRQPGANTVRVADAIASYLPKLEKLIPGNVTMRVVFDRSESIKHSINDVEITLILAFIMVVLVIFLYLGKLKNTIIPSIAMPMSILGTFPIMYLMGYSLDNLSLLALTLAMGFIVDDAIVVLENIERMVEEGMSPLEGALEGSRQICFTIISMTLSLVAVFIPMLFMAGIIGKLFQEFSVTLTVVTLMSGVISLSLTPMLCSLFMPPRKEQHEGTLGRFSARLNERLVGWYKPLLLWALDNRWLSVATASASIVLTVLFFKILPLDFIPDDDIGFVVAYMEGMQGTSSDRMHGYQRELIDVLREQPEIESFISIASNRDYRQGLNFIRLVPQEERESSTRVIQKLMPKVAEIPGLRVYFKNVPLIDLSIGTQTKGGYQYILSGLNIEELYSQAEQLLSKMSAHPDVFQSISSDLENRTPQLFVNVLRDQAARYGVSVEGIENALSRSFSANRISLIDTPTDQFDLIVEVFRKDQYDSSTLAYTYLRNTIANPSANPASIANANQLVPMGSVATWEEGAGFNSVNHYMQFPSVTISFNVVPGVALGDALALLNELADETVKGEIDGMVKGIGQTFEEAVDSAGLLLVFSLIAIYIILGILYESFIHPFTILSTLPPAIFGGLATLWLLGMPLSLYGFLGIILLIGIVKKNGIMVVDYALEYLKKGEDARTAIVDACVVRFRPIMMTTLAAICGAIPIAYAFGPGLVSRRPLGLVIIGGLIFSQLVTLFVTPVVFLYLEELREKYGAKPRQEE</sequence>
<evidence type="ECO:0000256" key="7">
    <source>
        <dbReference type="ARBA" id="ARBA00023136"/>
    </source>
</evidence>
<evidence type="ECO:0000256" key="1">
    <source>
        <dbReference type="ARBA" id="ARBA00004429"/>
    </source>
</evidence>
<dbReference type="SUPFAM" id="SSF82866">
    <property type="entry name" value="Multidrug efflux transporter AcrB transmembrane domain"/>
    <property type="match status" value="2"/>
</dbReference>
<organism evidence="9 10">
    <name type="scientific">Estrella lausannensis</name>
    <dbReference type="NCBI Taxonomy" id="483423"/>
    <lineage>
        <taxon>Bacteria</taxon>
        <taxon>Pseudomonadati</taxon>
        <taxon>Chlamydiota</taxon>
        <taxon>Chlamydiia</taxon>
        <taxon>Parachlamydiales</taxon>
        <taxon>Candidatus Criblamydiaceae</taxon>
        <taxon>Estrella</taxon>
    </lineage>
</organism>
<dbReference type="Proteomes" id="UP000220251">
    <property type="component" value="Unassembled WGS sequence"/>
</dbReference>
<dbReference type="InterPro" id="IPR001036">
    <property type="entry name" value="Acrflvin-R"/>
</dbReference>
<evidence type="ECO:0000256" key="4">
    <source>
        <dbReference type="ARBA" id="ARBA00022519"/>
    </source>
</evidence>
<feature type="transmembrane region" description="Helical" evidence="8">
    <location>
        <begin position="857"/>
        <end position="876"/>
    </location>
</feature>
<dbReference type="SUPFAM" id="SSF82693">
    <property type="entry name" value="Multidrug efflux transporter AcrB pore domain, PN1, PN2, PC1 and PC2 subdomains"/>
    <property type="match status" value="3"/>
</dbReference>
<reference evidence="10" key="1">
    <citation type="submission" date="2015-06" db="EMBL/GenBank/DDBJ databases">
        <authorList>
            <person name="Bertelli C."/>
        </authorList>
    </citation>
    <scope>NUCLEOTIDE SEQUENCE [LARGE SCALE GENOMIC DNA]</scope>
    <source>
        <strain evidence="10">CRIB-30</strain>
    </source>
</reference>
<dbReference type="Gene3D" id="3.30.70.1320">
    <property type="entry name" value="Multidrug efflux transporter AcrB pore domain like"/>
    <property type="match status" value="1"/>
</dbReference>
<evidence type="ECO:0000256" key="6">
    <source>
        <dbReference type="ARBA" id="ARBA00022989"/>
    </source>
</evidence>
<keyword evidence="6 8" id="KW-1133">Transmembrane helix</keyword>
<evidence type="ECO:0000256" key="2">
    <source>
        <dbReference type="ARBA" id="ARBA00022448"/>
    </source>
</evidence>
<keyword evidence="10" id="KW-1185">Reference proteome</keyword>
<evidence type="ECO:0000313" key="10">
    <source>
        <dbReference type="Proteomes" id="UP000220251"/>
    </source>
</evidence>
<comment type="subcellular location">
    <subcellularLocation>
        <location evidence="1">Cell inner membrane</location>
        <topology evidence="1">Multi-pass membrane protein</topology>
    </subcellularLocation>
</comment>
<dbReference type="EMBL" id="CWGJ01000012">
    <property type="protein sequence ID" value="CRX38490.1"/>
    <property type="molecule type" value="Genomic_DNA"/>
</dbReference>
<keyword evidence="4" id="KW-0997">Cell inner membrane</keyword>
<feature type="transmembrane region" description="Helical" evidence="8">
    <location>
        <begin position="351"/>
        <end position="372"/>
    </location>
</feature>
<accession>A0A0H5E5I2</accession>
<dbReference type="PANTHER" id="PTHR32063">
    <property type="match status" value="1"/>
</dbReference>
<dbReference type="AlphaFoldDB" id="A0A0H5E5I2"/>
<evidence type="ECO:0000256" key="5">
    <source>
        <dbReference type="ARBA" id="ARBA00022692"/>
    </source>
</evidence>
<dbReference type="GO" id="GO:0042910">
    <property type="term" value="F:xenobiotic transmembrane transporter activity"/>
    <property type="evidence" value="ECO:0007669"/>
    <property type="project" value="TreeGrafter"/>
</dbReference>
<feature type="transmembrane region" description="Helical" evidence="8">
    <location>
        <begin position="454"/>
        <end position="477"/>
    </location>
</feature>
<evidence type="ECO:0000256" key="3">
    <source>
        <dbReference type="ARBA" id="ARBA00022475"/>
    </source>
</evidence>
<dbReference type="Gene3D" id="3.30.2090.10">
    <property type="entry name" value="Multidrug efflux transporter AcrB TolC docking domain, DN and DC subdomains"/>
    <property type="match status" value="2"/>
</dbReference>
<keyword evidence="3" id="KW-1003">Cell membrane</keyword>
<dbReference type="Gene3D" id="3.30.70.1430">
    <property type="entry name" value="Multidrug efflux transporter AcrB pore domain"/>
    <property type="match status" value="2"/>
</dbReference>
<feature type="transmembrane region" description="Helical" evidence="8">
    <location>
        <begin position="519"/>
        <end position="539"/>
    </location>
</feature>
<evidence type="ECO:0000256" key="8">
    <source>
        <dbReference type="SAM" id="Phobius"/>
    </source>
</evidence>
<keyword evidence="7 8" id="KW-0472">Membrane</keyword>
<evidence type="ECO:0000313" key="9">
    <source>
        <dbReference type="EMBL" id="CRX38490.1"/>
    </source>
</evidence>
<protein>
    <submittedName>
        <fullName evidence="9">AcrB/AcrD/AcrF family protein</fullName>
    </submittedName>
</protein>